<dbReference type="InterPro" id="IPR000834">
    <property type="entry name" value="Peptidase_M14"/>
</dbReference>
<feature type="region of interest" description="Disordered" evidence="2">
    <location>
        <begin position="1"/>
        <end position="27"/>
    </location>
</feature>
<proteinExistence type="inferred from homology"/>
<dbReference type="InterPro" id="IPR009199">
    <property type="entry name" value="PhoPQ-act_pathogen-rel_PqaA"/>
</dbReference>
<evidence type="ECO:0000259" key="4">
    <source>
        <dbReference type="SMART" id="SM00631"/>
    </source>
</evidence>
<dbReference type="EMBL" id="OU015566">
    <property type="protein sequence ID" value="CAG5102945.1"/>
    <property type="molecule type" value="Genomic_DNA"/>
</dbReference>
<organism evidence="5 6">
    <name type="scientific">Oikopleura dioica</name>
    <name type="common">Tunicate</name>
    <dbReference type="NCBI Taxonomy" id="34765"/>
    <lineage>
        <taxon>Eukaryota</taxon>
        <taxon>Metazoa</taxon>
        <taxon>Chordata</taxon>
        <taxon>Tunicata</taxon>
        <taxon>Appendicularia</taxon>
        <taxon>Copelata</taxon>
        <taxon>Oikopleuridae</taxon>
        <taxon>Oikopleura</taxon>
    </lineage>
</organism>
<dbReference type="Gene3D" id="3.40.630.10">
    <property type="entry name" value="Zn peptidases"/>
    <property type="match status" value="1"/>
</dbReference>
<evidence type="ECO:0000313" key="5">
    <source>
        <dbReference type="EMBL" id="CAG5102945.1"/>
    </source>
</evidence>
<dbReference type="Pfam" id="PF10142">
    <property type="entry name" value="PhoPQ_related"/>
    <property type="match status" value="1"/>
</dbReference>
<evidence type="ECO:0000313" key="6">
    <source>
        <dbReference type="Proteomes" id="UP001158576"/>
    </source>
</evidence>
<keyword evidence="6" id="KW-1185">Reference proteome</keyword>
<dbReference type="PANTHER" id="PTHR31497:SF0">
    <property type="entry name" value="AUTOCRINE PROLIFERATION REPRESSOR PROTEIN A"/>
    <property type="match status" value="1"/>
</dbReference>
<keyword evidence="3" id="KW-1133">Transmembrane helix</keyword>
<dbReference type="Pfam" id="PF00246">
    <property type="entry name" value="Peptidase_M14"/>
    <property type="match status" value="1"/>
</dbReference>
<comment type="similarity">
    <text evidence="1">Belongs to the peptidase M14 family.</text>
</comment>
<evidence type="ECO:0000256" key="3">
    <source>
        <dbReference type="SAM" id="Phobius"/>
    </source>
</evidence>
<dbReference type="Proteomes" id="UP001158576">
    <property type="component" value="Chromosome 1"/>
</dbReference>
<evidence type="ECO:0000256" key="2">
    <source>
        <dbReference type="SAM" id="MobiDB-lite"/>
    </source>
</evidence>
<reference evidence="5 6" key="1">
    <citation type="submission" date="2021-04" db="EMBL/GenBank/DDBJ databases">
        <authorList>
            <person name="Bliznina A."/>
        </authorList>
    </citation>
    <scope>NUCLEOTIDE SEQUENCE [LARGE SCALE GENOMIC DNA]</scope>
</reference>
<gene>
    <name evidence="5" type="ORF">OKIOD_LOCUS9306</name>
</gene>
<dbReference type="InterPro" id="IPR029058">
    <property type="entry name" value="AB_hydrolase_fold"/>
</dbReference>
<accession>A0ABN7SUE7</accession>
<keyword evidence="3" id="KW-0472">Membrane</keyword>
<dbReference type="PANTHER" id="PTHR31497">
    <property type="entry name" value="AUTOCRINE PROLIFERATION REPRESSOR PROTEIN A"/>
    <property type="match status" value="1"/>
</dbReference>
<dbReference type="SUPFAM" id="SSF53187">
    <property type="entry name" value="Zn-dependent exopeptidases"/>
    <property type="match status" value="1"/>
</dbReference>
<feature type="compositionally biased region" description="Pro residues" evidence="2">
    <location>
        <begin position="1"/>
        <end position="10"/>
    </location>
</feature>
<name>A0ABN7SUE7_OIKDI</name>
<sequence length="887" mass="100512">MVKPVSPLPPDKTGTKEEEIQFQSVDSKENEKQENCVKISTSSRMKKILVGIGVFGVLLAIALGISALVISLQDKNEDKAETPETPLEKYGTYESNIQRLSKLAELDSSTYKVIDLAENIQTRSSEKSENRKLEAIEIVPNYVIGGSNPFIIILCGLRANDFESVRACMGLAESDLPTKWPGMNFIIAPISNPHGYDYALQKDQNWTKNRDEHENGCFGTKIRQNFEKNFAVVNDDPCSEDFVGVEALSAWEAEAIHSYIFQYNWEALLVVESSSLSNLQVITPAKENTHAFRKLLPRVFLGAEGFETKRPDDSRTGFLEDSFISKFGRIATVQITEEEKGNDRDLRLLVDNFSEQILKKNSFEKVFLDDFFWQEDNIFKYELVSTDSSSDQITTYEYNMTSLQWLDDTVTDRSLWTHSVYLIVPKEVKDDKAMFLQVTWGDNWIQPQTKASHSDDLSRTQQFTINTGIVSGVIKHVPNQPIRFRDDSETDKLIYGNDDGSYDGRYEDGILAKTWDMFIKNFDATGESDYNLLVHPSMGKSAVRALDLIAEETYAHTGKYPFKAGVVGASKRGWTCWLAAAGDFERIKMNAPVVFDLLSSEASMEHLYKSLGGWTYAFFDYWYHKVTRNFGSDGLRASLKVLDPLEYKDRYAENIVTYVVNAANDEFFSLTGPLNYWEKLGGKKLLRILPDQPHGGVWGGWDREEENIGRKITRTKISDVGDMAEIQQDRLWTSLEALFPAVLSAPESIPSIDTNFNEFAGEMKLTAKSSLAPEAVRTYSRNTFNNKRDWRMRFYNGSEICDLSQIGDLQIQIDETTFDRVEGIPDREQVLTLSSTEENIWHSGFIDFEFLLDGRKFVASSLPGVTPSDKWASEMCTTPDECEGCLV</sequence>
<feature type="transmembrane region" description="Helical" evidence="3">
    <location>
        <begin position="48"/>
        <end position="72"/>
    </location>
</feature>
<keyword evidence="3" id="KW-0812">Transmembrane</keyword>
<protein>
    <submittedName>
        <fullName evidence="5">Oidioi.mRNA.OKI2018_I69.chr1.g541.t1.cds</fullName>
    </submittedName>
</protein>
<feature type="domain" description="Peptidase M14" evidence="4">
    <location>
        <begin position="90"/>
        <end position="339"/>
    </location>
</feature>
<evidence type="ECO:0000256" key="1">
    <source>
        <dbReference type="ARBA" id="ARBA00005988"/>
    </source>
</evidence>
<dbReference type="SMART" id="SM00631">
    <property type="entry name" value="Zn_pept"/>
    <property type="match status" value="1"/>
</dbReference>
<dbReference type="Gene3D" id="3.40.50.1820">
    <property type="entry name" value="alpha/beta hydrolase"/>
    <property type="match status" value="1"/>
</dbReference>